<evidence type="ECO:0000313" key="3">
    <source>
        <dbReference type="EMBL" id="VAW38247.1"/>
    </source>
</evidence>
<dbReference type="InterPro" id="IPR037024">
    <property type="entry name" value="NiFe_Hase_small_N_sf"/>
</dbReference>
<evidence type="ECO:0000259" key="2">
    <source>
        <dbReference type="Pfam" id="PF01058"/>
    </source>
</evidence>
<dbReference type="SUPFAM" id="SSF56770">
    <property type="entry name" value="HydA/Nqo6-like"/>
    <property type="match status" value="1"/>
</dbReference>
<protein>
    <submittedName>
        <fullName evidence="3">Sulfhydrogenase subunit delta</fullName>
        <ecNumber evidence="3">1.12.1.5</ecNumber>
    </submittedName>
</protein>
<sequence>MKTPAKKPCITFFSFTGCEGCQLVVLNCAGAFPALLKHLKIVNFREAMDPTSKDYDIAFIEGSISTKAEIKKIRQIRSNANTVIALGACSSIGGINCIKDIENPVPLEEARRIVYGNGTEAHRLLKDTIEARPIDSVIQVDHYLYGCPVDTEELLATLKDLMIGRRPDVVNHPVCTDCKIAGNLCVFERATNINLPVTGCNGPVTRGGCRAVCVTYGQTCWGCRGRVDTPNIAAHTETLLRYGLSPEQAEASLALYEGYGNEKESRKR</sequence>
<organism evidence="3">
    <name type="scientific">hydrothermal vent metagenome</name>
    <dbReference type="NCBI Taxonomy" id="652676"/>
    <lineage>
        <taxon>unclassified sequences</taxon>
        <taxon>metagenomes</taxon>
        <taxon>ecological metagenomes</taxon>
    </lineage>
</organism>
<dbReference type="Gene3D" id="3.40.50.700">
    <property type="entry name" value="NADH:ubiquinone oxidoreductase-like, 20kDa subunit"/>
    <property type="match status" value="1"/>
</dbReference>
<accession>A0A3B0VIT7</accession>
<dbReference type="EMBL" id="UOEZ01000068">
    <property type="protein sequence ID" value="VAW38247.1"/>
    <property type="molecule type" value="Genomic_DNA"/>
</dbReference>
<reference evidence="3" key="1">
    <citation type="submission" date="2018-06" db="EMBL/GenBank/DDBJ databases">
        <authorList>
            <person name="Zhirakovskaya E."/>
        </authorList>
    </citation>
    <scope>NUCLEOTIDE SEQUENCE</scope>
</reference>
<dbReference type="Pfam" id="PF01058">
    <property type="entry name" value="Oxidored_q6"/>
    <property type="match status" value="1"/>
</dbReference>
<dbReference type="GO" id="GO:0016491">
    <property type="term" value="F:oxidoreductase activity"/>
    <property type="evidence" value="ECO:0007669"/>
    <property type="project" value="UniProtKB-KW"/>
</dbReference>
<keyword evidence="1 3" id="KW-0560">Oxidoreductase</keyword>
<dbReference type="EC" id="1.12.1.5" evidence="3"/>
<dbReference type="InterPro" id="IPR006137">
    <property type="entry name" value="NADH_UbQ_OxRdtase-like_20kDa"/>
</dbReference>
<feature type="domain" description="NADH:ubiquinone oxidoreductase-like 20kDa subunit" evidence="2">
    <location>
        <begin position="18"/>
        <end position="160"/>
    </location>
</feature>
<dbReference type="GO" id="GO:0051536">
    <property type="term" value="F:iron-sulfur cluster binding"/>
    <property type="evidence" value="ECO:0007669"/>
    <property type="project" value="InterPro"/>
</dbReference>
<dbReference type="PROSITE" id="PS51257">
    <property type="entry name" value="PROKAR_LIPOPROTEIN"/>
    <property type="match status" value="1"/>
</dbReference>
<dbReference type="AlphaFoldDB" id="A0A3B0VIT7"/>
<gene>
    <name evidence="3" type="ORF">MNBD_DELTA02-37</name>
</gene>
<dbReference type="PANTHER" id="PTHR42845:SF2">
    <property type="entry name" value="F420-NON-REDUCING HYDROGENASE VHU SUBUNIT G"/>
    <property type="match status" value="1"/>
</dbReference>
<proteinExistence type="predicted"/>
<evidence type="ECO:0000256" key="1">
    <source>
        <dbReference type="ARBA" id="ARBA00023002"/>
    </source>
</evidence>
<dbReference type="InterPro" id="IPR051349">
    <property type="entry name" value="Hydrogenase_assoc-protein"/>
</dbReference>
<dbReference type="PANTHER" id="PTHR42845">
    <property type="entry name" value="COENZYME F420-REDUCING HYDROGENASE, GAMMA SUBUNIT"/>
    <property type="match status" value="1"/>
</dbReference>
<name>A0A3B0VIT7_9ZZZZ</name>